<dbReference type="AlphaFoldDB" id="A0A376DWA2"/>
<organism evidence="2 3">
    <name type="scientific">Chryseobacterium carnipullorum</name>
    <dbReference type="NCBI Taxonomy" id="1124835"/>
    <lineage>
        <taxon>Bacteria</taxon>
        <taxon>Pseudomonadati</taxon>
        <taxon>Bacteroidota</taxon>
        <taxon>Flavobacteriia</taxon>
        <taxon>Flavobacteriales</taxon>
        <taxon>Weeksellaceae</taxon>
        <taxon>Chryseobacterium group</taxon>
        <taxon>Chryseobacterium</taxon>
    </lineage>
</organism>
<name>A0A376DWA2_CHRCU</name>
<sequence>MDKGRKAKNFTAFIKRNYYGAFIAKWRLYREGGTWDWRIFALALLVTLLYQILSNYANDYGDGVKGTDAKRINEAESRAVASERLQLSR</sequence>
<dbReference type="EMBL" id="UFVQ01000003">
    <property type="protein sequence ID" value="STC96853.1"/>
    <property type="molecule type" value="Genomic_DNA"/>
</dbReference>
<keyword evidence="1" id="KW-0812">Transmembrane</keyword>
<reference evidence="2 3" key="1">
    <citation type="submission" date="2018-06" db="EMBL/GenBank/DDBJ databases">
        <authorList>
            <consortium name="Pathogen Informatics"/>
            <person name="Doyle S."/>
        </authorList>
    </citation>
    <scope>NUCLEOTIDE SEQUENCE [LARGE SCALE GENOMIC DNA]</scope>
    <source>
        <strain evidence="2 3">NCTC13533</strain>
    </source>
</reference>
<feature type="transmembrane region" description="Helical" evidence="1">
    <location>
        <begin position="35"/>
        <end position="53"/>
    </location>
</feature>
<keyword evidence="2" id="KW-0808">Transferase</keyword>
<keyword evidence="1" id="KW-1133">Transmembrane helix</keyword>
<dbReference type="RefSeq" id="WP_262511569.1">
    <property type="nucleotide sequence ID" value="NZ_UFVQ01000003.1"/>
</dbReference>
<protein>
    <submittedName>
        <fullName evidence="2">1,4-dihydroxy-2-naphthoate octaprenyltransferase</fullName>
    </submittedName>
</protein>
<dbReference type="Proteomes" id="UP000255224">
    <property type="component" value="Unassembled WGS sequence"/>
</dbReference>
<dbReference type="GO" id="GO:0016740">
    <property type="term" value="F:transferase activity"/>
    <property type="evidence" value="ECO:0007669"/>
    <property type="project" value="UniProtKB-KW"/>
</dbReference>
<proteinExistence type="predicted"/>
<keyword evidence="1" id="KW-0472">Membrane</keyword>
<accession>A0A376DWA2</accession>
<evidence type="ECO:0000313" key="2">
    <source>
        <dbReference type="EMBL" id="STC96853.1"/>
    </source>
</evidence>
<evidence type="ECO:0000313" key="3">
    <source>
        <dbReference type="Proteomes" id="UP000255224"/>
    </source>
</evidence>
<evidence type="ECO:0000256" key="1">
    <source>
        <dbReference type="SAM" id="Phobius"/>
    </source>
</evidence>
<gene>
    <name evidence="2" type="ORF">NCTC13533_02292</name>
</gene>